<evidence type="ECO:0000256" key="7">
    <source>
        <dbReference type="SAM" id="MobiDB-lite"/>
    </source>
</evidence>
<keyword evidence="2" id="KW-0217">Developmental protein</keyword>
<feature type="region of interest" description="Disordered" evidence="7">
    <location>
        <begin position="333"/>
        <end position="356"/>
    </location>
</feature>
<feature type="coiled-coil region" evidence="6">
    <location>
        <begin position="187"/>
        <end position="221"/>
    </location>
</feature>
<feature type="coiled-coil region" evidence="6">
    <location>
        <begin position="62"/>
        <end position="96"/>
    </location>
</feature>
<keyword evidence="5" id="KW-0287">Flowering</keyword>
<reference evidence="8" key="1">
    <citation type="journal article" date="2008" name="BMC Genomics">
        <title>A conifer genomics resource of 200,000 spruce (Picea spp.) ESTs and 6,464 high-quality, sequence-finished full-length cDNAs for Sitka spruce (Picea sitchensis).</title>
        <authorList>
            <person name="Ralph S.G."/>
            <person name="Chun H.J."/>
            <person name="Kolosova N."/>
            <person name="Cooper D."/>
            <person name="Oddy C."/>
            <person name="Ritland C.E."/>
            <person name="Kirkpatrick R."/>
            <person name="Moore R."/>
            <person name="Barber S."/>
            <person name="Holt R.A."/>
            <person name="Jones S.J."/>
            <person name="Marra M.A."/>
            <person name="Douglas C.J."/>
            <person name="Ritland K."/>
            <person name="Bohlmann J."/>
        </authorList>
    </citation>
    <scope>NUCLEOTIDE SEQUENCE</scope>
    <source>
        <tissue evidence="8">Green portion of the leader tissue</tissue>
    </source>
</reference>
<evidence type="ECO:0000313" key="8">
    <source>
        <dbReference type="EMBL" id="ABK21077.1"/>
    </source>
</evidence>
<keyword evidence="3" id="KW-0221">Differentiation</keyword>
<evidence type="ECO:0000256" key="1">
    <source>
        <dbReference type="ARBA" id="ARBA00005405"/>
    </source>
</evidence>
<dbReference type="Gene3D" id="1.10.287.1490">
    <property type="match status" value="1"/>
</dbReference>
<keyword evidence="4 6" id="KW-0175">Coiled coil</keyword>
<dbReference type="GO" id="GO:0030154">
    <property type="term" value="P:cell differentiation"/>
    <property type="evidence" value="ECO:0007669"/>
    <property type="project" value="UniProtKB-KW"/>
</dbReference>
<evidence type="ECO:0000256" key="6">
    <source>
        <dbReference type="SAM" id="Coils"/>
    </source>
</evidence>
<feature type="coiled-coil region" evidence="6">
    <location>
        <begin position="128"/>
        <end position="155"/>
    </location>
</feature>
<dbReference type="EMBL" id="EF081692">
    <property type="protein sequence ID" value="ABK21077.1"/>
    <property type="molecule type" value="mRNA"/>
</dbReference>
<evidence type="ECO:0000256" key="4">
    <source>
        <dbReference type="ARBA" id="ARBA00023054"/>
    </source>
</evidence>
<comment type="similarity">
    <text evidence="1">Belongs to the FLX family.</text>
</comment>
<evidence type="ECO:0000256" key="3">
    <source>
        <dbReference type="ARBA" id="ARBA00022782"/>
    </source>
</evidence>
<dbReference type="PANTHER" id="PTHR33405">
    <property type="entry name" value="PROTEIN FLX-LIKE 2"/>
    <property type="match status" value="1"/>
</dbReference>
<proteinExistence type="evidence at transcript level"/>
<protein>
    <submittedName>
        <fullName evidence="8">Uncharacterized protein</fullName>
    </submittedName>
</protein>
<dbReference type="AlphaFoldDB" id="A9NKB6"/>
<dbReference type="PANTHER" id="PTHR33405:SF4">
    <property type="entry name" value="PROTEIN FLX-LIKE 2"/>
    <property type="match status" value="1"/>
</dbReference>
<name>A9NKB6_PICSI</name>
<dbReference type="InterPro" id="IPR040353">
    <property type="entry name" value="FLX/FLX-like"/>
</dbReference>
<organism evidence="8">
    <name type="scientific">Picea sitchensis</name>
    <name type="common">Sitka spruce</name>
    <name type="synonym">Pinus sitchensis</name>
    <dbReference type="NCBI Taxonomy" id="3332"/>
    <lineage>
        <taxon>Eukaryota</taxon>
        <taxon>Viridiplantae</taxon>
        <taxon>Streptophyta</taxon>
        <taxon>Embryophyta</taxon>
        <taxon>Tracheophyta</taxon>
        <taxon>Spermatophyta</taxon>
        <taxon>Pinopsida</taxon>
        <taxon>Pinidae</taxon>
        <taxon>Conifers I</taxon>
        <taxon>Pinales</taxon>
        <taxon>Pinaceae</taxon>
        <taxon>Picea</taxon>
    </lineage>
</organism>
<evidence type="ECO:0000256" key="2">
    <source>
        <dbReference type="ARBA" id="ARBA00022473"/>
    </source>
</evidence>
<evidence type="ECO:0000256" key="5">
    <source>
        <dbReference type="ARBA" id="ARBA00023089"/>
    </source>
</evidence>
<sequence>MAGQGHMPQSDARHPGMVPDHFGPVMGHPLGPHPMEQLPPIELLDRRLAAQHEELLRLAMDNRRLGATHVALREELAGAQQELQRMAAILGDKEQQVRGLIDKTTKMEAEFQAVETLKGELQQSQADVQSLMSIREDLTGQVQQLTAELQRAHAEVQQIPVLHTEMDGLGQELHRTRNAFEYQTAANNEQMHQMQAMEKNLVSMAREVEKLRAQLATADKRVHGGAYGAAFNDPNSPFHSAGPNMYGDGYGNSQMPINAGSAATYGAGPVVGRAGYDVPQGGVSQKPVTPENAATYGAATYGAATYGAGRGGYDMPRVGGSQMPVAPVNGNPYGAGPTPARGGYDMPQSGTTHARR</sequence>
<accession>A9NKB6</accession>